<feature type="chain" id="PRO_5007893944" evidence="2">
    <location>
        <begin position="23"/>
        <end position="379"/>
    </location>
</feature>
<dbReference type="EMBL" id="AZHB01000010">
    <property type="protein sequence ID" value="OAA63789.1"/>
    <property type="molecule type" value="Genomic_DNA"/>
</dbReference>
<comment type="caution">
    <text evidence="3">The sequence shown here is derived from an EMBL/GenBank/DDBJ whole genome shotgun (WGS) entry which is preliminary data.</text>
</comment>
<name>A0A167WHC2_CORFA</name>
<protein>
    <submittedName>
        <fullName evidence="3">Six-hairpin glycosidase</fullName>
    </submittedName>
</protein>
<dbReference type="GO" id="GO:0016798">
    <property type="term" value="F:hydrolase activity, acting on glycosyl bonds"/>
    <property type="evidence" value="ECO:0007669"/>
    <property type="project" value="UniProtKB-KW"/>
</dbReference>
<dbReference type="RefSeq" id="XP_018704438.1">
    <property type="nucleotide sequence ID" value="XM_018848104.1"/>
</dbReference>
<dbReference type="InterPro" id="IPR012341">
    <property type="entry name" value="6hp_glycosidase-like_sf"/>
</dbReference>
<sequence>MLLDTKNAALLGALCAAGTALAADVDAGFNVRTTADVAVSHARHSWEWGTTAQALLELDNPELSVFGDDPFPGGRLPRVNPGVRALAYVKPHIRRDGPTLTEDGAVGDPASMGVSALLLGSSDGVYYGAADRQADYILHKAPRYANGAISHRADIKELWADNMAMSFPFLAYYAVYKNDTDAMREVVRQCGLYRDVLKIDRFLNWRHIIGPQSQDEGLWSTGNGWAAYGMLRVLHTLQKWPRSRSALGTEQGRLKAWIKEILDGAMLSGREDLGLLRNYLNDVGWWGEISGTALLSAAAYRMAVNDPGMFPKKYVDWADENRRALGKQQGGDGVLVPAVNPLAWKDRNKFYGGSPEGQAFVVNLYTAYRDCVNEGVCRK</sequence>
<dbReference type="InterPro" id="IPR008928">
    <property type="entry name" value="6-hairpin_glycosidase_sf"/>
</dbReference>
<dbReference type="InterPro" id="IPR010905">
    <property type="entry name" value="Glyco_hydro_88"/>
</dbReference>
<dbReference type="GO" id="GO:0005975">
    <property type="term" value="P:carbohydrate metabolic process"/>
    <property type="evidence" value="ECO:0007669"/>
    <property type="project" value="InterPro"/>
</dbReference>
<keyword evidence="3" id="KW-0326">Glycosidase</keyword>
<evidence type="ECO:0000313" key="3">
    <source>
        <dbReference type="EMBL" id="OAA63789.1"/>
    </source>
</evidence>
<dbReference type="OrthoDB" id="4138492at2759"/>
<dbReference type="AlphaFoldDB" id="A0A167WHC2"/>
<dbReference type="SUPFAM" id="SSF48208">
    <property type="entry name" value="Six-hairpin glycosidases"/>
    <property type="match status" value="1"/>
</dbReference>
<organism evidence="3 4">
    <name type="scientific">Cordyceps fumosorosea (strain ARSEF 2679)</name>
    <name type="common">Isaria fumosorosea</name>
    <dbReference type="NCBI Taxonomy" id="1081104"/>
    <lineage>
        <taxon>Eukaryota</taxon>
        <taxon>Fungi</taxon>
        <taxon>Dikarya</taxon>
        <taxon>Ascomycota</taxon>
        <taxon>Pezizomycotina</taxon>
        <taxon>Sordariomycetes</taxon>
        <taxon>Hypocreomycetidae</taxon>
        <taxon>Hypocreales</taxon>
        <taxon>Cordycipitaceae</taxon>
        <taxon>Cordyceps</taxon>
    </lineage>
</organism>
<dbReference type="Pfam" id="PF07470">
    <property type="entry name" value="Glyco_hydro_88"/>
    <property type="match status" value="1"/>
</dbReference>
<evidence type="ECO:0000313" key="4">
    <source>
        <dbReference type="Proteomes" id="UP000076744"/>
    </source>
</evidence>
<accession>A0A167WHC2</accession>
<gene>
    <name evidence="3" type="ORF">ISF_04498</name>
</gene>
<dbReference type="PANTHER" id="PTHR41814:SF1">
    <property type="entry name" value="CELLULASE"/>
    <property type="match status" value="1"/>
</dbReference>
<keyword evidence="4" id="KW-1185">Reference proteome</keyword>
<evidence type="ECO:0000256" key="1">
    <source>
        <dbReference type="ARBA" id="ARBA00022801"/>
    </source>
</evidence>
<dbReference type="Gene3D" id="1.50.10.10">
    <property type="match status" value="1"/>
</dbReference>
<proteinExistence type="predicted"/>
<dbReference type="GeneID" id="30020790"/>
<keyword evidence="1" id="KW-0378">Hydrolase</keyword>
<feature type="signal peptide" evidence="2">
    <location>
        <begin position="1"/>
        <end position="22"/>
    </location>
</feature>
<reference evidence="3 4" key="1">
    <citation type="journal article" date="2016" name="Genome Biol. Evol.">
        <title>Divergent and convergent evolution of fungal pathogenicity.</title>
        <authorList>
            <person name="Shang Y."/>
            <person name="Xiao G."/>
            <person name="Zheng P."/>
            <person name="Cen K."/>
            <person name="Zhan S."/>
            <person name="Wang C."/>
        </authorList>
    </citation>
    <scope>NUCLEOTIDE SEQUENCE [LARGE SCALE GENOMIC DNA]</scope>
    <source>
        <strain evidence="3 4">ARSEF 2679</strain>
    </source>
</reference>
<evidence type="ECO:0000256" key="2">
    <source>
        <dbReference type="SAM" id="SignalP"/>
    </source>
</evidence>
<dbReference type="PANTHER" id="PTHR41814">
    <property type="entry name" value="EXPRESSED PROTEIN"/>
    <property type="match status" value="1"/>
</dbReference>
<dbReference type="Proteomes" id="UP000076744">
    <property type="component" value="Unassembled WGS sequence"/>
</dbReference>
<keyword evidence="2" id="KW-0732">Signal</keyword>